<reference evidence="1 2" key="1">
    <citation type="submission" date="2020-05" db="EMBL/GenBank/DDBJ databases">
        <authorList>
            <person name="Petersen J."/>
            <person name="Sayavedra L."/>
        </authorList>
    </citation>
    <scope>NUCLEOTIDE SEQUENCE [LARGE SCALE GENOMIC DNA]</scope>
    <source>
        <strain evidence="1">B azoricus SOX ET2 1586I</strain>
    </source>
</reference>
<name>A0ABM8MCC7_9GAMM</name>
<keyword evidence="2" id="KW-1185">Reference proteome</keyword>
<protein>
    <submittedName>
        <fullName evidence="1">Uncharacterized protein</fullName>
    </submittedName>
</protein>
<organism evidence="1 2">
    <name type="scientific">Bathymodiolus thermophilus thioautotrophic gill symbiont</name>
    <dbReference type="NCBI Taxonomy" id="2360"/>
    <lineage>
        <taxon>Bacteria</taxon>
        <taxon>Pseudomonadati</taxon>
        <taxon>Pseudomonadota</taxon>
        <taxon>Gammaproteobacteria</taxon>
        <taxon>sulfur-oxidizing symbionts</taxon>
    </lineage>
</organism>
<sequence>MELNLLKNAGKALKFVTKCTETPSLSSYLKNQSSPLLKATGKILEFIGDDETPDYLKQSSNNYGKSGKVVDAGKTYQNGLDGAQRVSGKTFYR</sequence>
<proteinExistence type="predicted"/>
<gene>
    <name evidence="1" type="ORF">AZO1586I_2704</name>
</gene>
<evidence type="ECO:0000313" key="1">
    <source>
        <dbReference type="EMBL" id="CAB5508429.1"/>
    </source>
</evidence>
<evidence type="ECO:0000313" key="2">
    <source>
        <dbReference type="Proteomes" id="UP000626656"/>
    </source>
</evidence>
<dbReference type="EMBL" id="CAHJWF010000616">
    <property type="protein sequence ID" value="CAB5508429.1"/>
    <property type="molecule type" value="Genomic_DNA"/>
</dbReference>
<accession>A0ABM8MCC7</accession>
<comment type="caution">
    <text evidence="1">The sequence shown here is derived from an EMBL/GenBank/DDBJ whole genome shotgun (WGS) entry which is preliminary data.</text>
</comment>
<dbReference type="RefSeq" id="WP_202784782.1">
    <property type="nucleotide sequence ID" value="NZ_CAHJWF010000616.1"/>
</dbReference>
<dbReference type="Proteomes" id="UP000626656">
    <property type="component" value="Unassembled WGS sequence"/>
</dbReference>